<keyword evidence="12 14" id="KW-0902">Two-component regulatory system</keyword>
<dbReference type="FunFam" id="3.30.565.10:FF:000006">
    <property type="entry name" value="Sensor histidine kinase WalK"/>
    <property type="match status" value="1"/>
</dbReference>
<keyword evidence="18" id="KW-1185">Reference proteome</keyword>
<dbReference type="SUPFAM" id="SSF47384">
    <property type="entry name" value="Homodimeric domain of signal transducing histidine kinase"/>
    <property type="match status" value="1"/>
</dbReference>
<dbReference type="InterPro" id="IPR036097">
    <property type="entry name" value="HisK_dim/P_sf"/>
</dbReference>
<dbReference type="AlphaFoldDB" id="A0A225SZK8"/>
<evidence type="ECO:0000256" key="8">
    <source>
        <dbReference type="ARBA" id="ARBA00022741"/>
    </source>
</evidence>
<dbReference type="SMART" id="SM00387">
    <property type="entry name" value="HATPase_c"/>
    <property type="match status" value="1"/>
</dbReference>
<evidence type="ECO:0000256" key="6">
    <source>
        <dbReference type="ARBA" id="ARBA00022679"/>
    </source>
</evidence>
<proteinExistence type="predicted"/>
<evidence type="ECO:0000256" key="10">
    <source>
        <dbReference type="ARBA" id="ARBA00022840"/>
    </source>
</evidence>
<evidence type="ECO:0000256" key="2">
    <source>
        <dbReference type="ARBA" id="ARBA00004429"/>
    </source>
</evidence>
<dbReference type="InterPro" id="IPR048590">
    <property type="entry name" value="CusS-like_sensor"/>
</dbReference>
<evidence type="ECO:0000256" key="11">
    <source>
        <dbReference type="ARBA" id="ARBA00022989"/>
    </source>
</evidence>
<dbReference type="InterPro" id="IPR006290">
    <property type="entry name" value="CztS_silS_copS"/>
</dbReference>
<evidence type="ECO:0000256" key="4">
    <source>
        <dbReference type="ARBA" id="ARBA00022519"/>
    </source>
</evidence>
<keyword evidence="5" id="KW-0597">Phosphoprotein</keyword>
<keyword evidence="4 14" id="KW-0997">Cell inner membrane</keyword>
<name>A0A225SZK8_9BURK</name>
<dbReference type="InterPro" id="IPR005467">
    <property type="entry name" value="His_kinase_dom"/>
</dbReference>
<protein>
    <recommendedName>
        <fullName evidence="14">Sensor protein</fullName>
        <ecNumber evidence="14">2.7.13.3</ecNumber>
    </recommendedName>
</protein>
<sequence length="469" mass="51210">MKLNAPLSIVARLVLLFAAASVFTLTAVGAYLYHSLAHQLETRDDEELLGKIRSIAHLVKEAGSVDAMRRAPHIFLDATLGHDKLLVEIKTTDNGLSLTNPGTSPLVFPKVLTLQEELDKSAIFTLDMGEGESARAVACELQVAKTGEIVQVMVARLSSDRMALLGQYRMEIWICVCAAIILATVLSYFLVKRGLSPLRQLAMRTREITVHKLDTQIELSSAPPDLQIIVRAFNEMLNRLHSSFENLTQFSADLAHDLRTPLNNLMIQTQVALGQVRSVDEYQALLGSNLEEFQRLTRMTESMLFIARAENASIVLQREQLDLPRELQKIADYFEGLAEENNVSIEVTATSTLAADPILLRRAVGNLVANALRYTPSGERIRITVTPDGDALSISVANPGAGIDPEQLSRIFDRFYRADPSRVDSANSAGLGLAIVKSIMSLHGGTVSATCTSAGITIFTLSFPLSSPA</sequence>
<dbReference type="EC" id="2.7.13.3" evidence="14"/>
<keyword evidence="6 14" id="KW-0808">Transferase</keyword>
<organism evidence="17 18">
    <name type="scientific">Herbaspirillum aquaticum</name>
    <dbReference type="NCBI Taxonomy" id="568783"/>
    <lineage>
        <taxon>Bacteria</taxon>
        <taxon>Pseudomonadati</taxon>
        <taxon>Pseudomonadota</taxon>
        <taxon>Betaproteobacteria</taxon>
        <taxon>Burkholderiales</taxon>
        <taxon>Oxalobacteraceae</taxon>
        <taxon>Herbaspirillum</taxon>
    </lineage>
</organism>
<dbReference type="Pfam" id="PF21085">
    <property type="entry name" value="CusS"/>
    <property type="match status" value="1"/>
</dbReference>
<dbReference type="CDD" id="cd00075">
    <property type="entry name" value="HATPase"/>
    <property type="match status" value="1"/>
</dbReference>
<dbReference type="GO" id="GO:0005524">
    <property type="term" value="F:ATP binding"/>
    <property type="evidence" value="ECO:0007669"/>
    <property type="project" value="UniProtKB-KW"/>
</dbReference>
<gene>
    <name evidence="17" type="ORF">CEJ45_04570</name>
</gene>
<dbReference type="NCBIfam" id="TIGR01386">
    <property type="entry name" value="cztS_silS_copS"/>
    <property type="match status" value="1"/>
</dbReference>
<reference evidence="17 18" key="1">
    <citation type="journal article" date="2010" name="Int. J. Syst. Evol. Microbiol.">
        <title>Reclassification of Herbaspirillum putei as a later heterotypic synonym of Herbaspirillum huttiense, with the description of H. huttiense subsp. huttiense subsp. nov. and H. huttiense subsp. putei subsp. nov., comb. nov., and description of Herbaspirillum aquaticum sp. nov.</title>
        <authorList>
            <person name="Dobritsa A.P."/>
            <person name="Reddy M.C."/>
            <person name="Samadpour M."/>
        </authorList>
    </citation>
    <scope>NUCLEOTIDE SEQUENCE [LARGE SCALE GENOMIC DNA]</scope>
    <source>
        <strain evidence="17 18">IEH 4430</strain>
    </source>
</reference>
<dbReference type="InterPro" id="IPR003661">
    <property type="entry name" value="HisK_dim/P_dom"/>
</dbReference>
<evidence type="ECO:0000256" key="5">
    <source>
        <dbReference type="ARBA" id="ARBA00022553"/>
    </source>
</evidence>
<evidence type="ECO:0000313" key="18">
    <source>
        <dbReference type="Proteomes" id="UP000214747"/>
    </source>
</evidence>
<dbReference type="PROSITE" id="PS50885">
    <property type="entry name" value="HAMP"/>
    <property type="match status" value="1"/>
</dbReference>
<evidence type="ECO:0000256" key="7">
    <source>
        <dbReference type="ARBA" id="ARBA00022692"/>
    </source>
</evidence>
<dbReference type="Pfam" id="PF02518">
    <property type="entry name" value="HATPase_c"/>
    <property type="match status" value="1"/>
</dbReference>
<dbReference type="Pfam" id="PF00512">
    <property type="entry name" value="HisKA"/>
    <property type="match status" value="1"/>
</dbReference>
<evidence type="ECO:0000256" key="3">
    <source>
        <dbReference type="ARBA" id="ARBA00022475"/>
    </source>
</evidence>
<dbReference type="SMART" id="SM00388">
    <property type="entry name" value="HisKA"/>
    <property type="match status" value="1"/>
</dbReference>
<evidence type="ECO:0000259" key="15">
    <source>
        <dbReference type="PROSITE" id="PS50109"/>
    </source>
</evidence>
<dbReference type="Gene3D" id="1.10.287.130">
    <property type="match status" value="1"/>
</dbReference>
<dbReference type="Proteomes" id="UP000214747">
    <property type="component" value="Unassembled WGS sequence"/>
</dbReference>
<keyword evidence="13 14" id="KW-0472">Membrane</keyword>
<evidence type="ECO:0000256" key="9">
    <source>
        <dbReference type="ARBA" id="ARBA00022777"/>
    </source>
</evidence>
<keyword evidence="10 14" id="KW-0067">ATP-binding</keyword>
<dbReference type="PANTHER" id="PTHR45436:SF3">
    <property type="entry name" value="SENSOR HISTIDINE KINASE HPRS"/>
    <property type="match status" value="1"/>
</dbReference>
<dbReference type="InterPro" id="IPR003594">
    <property type="entry name" value="HATPase_dom"/>
</dbReference>
<comment type="caution">
    <text evidence="17">The sequence shown here is derived from an EMBL/GenBank/DDBJ whole genome shotgun (WGS) entry which is preliminary data.</text>
</comment>
<dbReference type="InterPro" id="IPR003660">
    <property type="entry name" value="HAMP_dom"/>
</dbReference>
<dbReference type="SMART" id="SM00304">
    <property type="entry name" value="HAMP"/>
    <property type="match status" value="1"/>
</dbReference>
<feature type="transmembrane region" description="Helical" evidence="14">
    <location>
        <begin position="12"/>
        <end position="33"/>
    </location>
</feature>
<dbReference type="GO" id="GO:0005886">
    <property type="term" value="C:plasma membrane"/>
    <property type="evidence" value="ECO:0007669"/>
    <property type="project" value="UniProtKB-SubCell"/>
</dbReference>
<dbReference type="InterPro" id="IPR050428">
    <property type="entry name" value="TCS_sensor_his_kinase"/>
</dbReference>
<dbReference type="Pfam" id="PF00672">
    <property type="entry name" value="HAMP"/>
    <property type="match status" value="1"/>
</dbReference>
<comment type="catalytic activity">
    <reaction evidence="1 14">
        <text>ATP + protein L-histidine = ADP + protein N-phospho-L-histidine.</text>
        <dbReference type="EC" id="2.7.13.3"/>
    </reaction>
</comment>
<comment type="function">
    <text evidence="14">Member of a two-component regulatory system.</text>
</comment>
<evidence type="ECO:0000256" key="13">
    <source>
        <dbReference type="ARBA" id="ARBA00023136"/>
    </source>
</evidence>
<evidence type="ECO:0000256" key="1">
    <source>
        <dbReference type="ARBA" id="ARBA00000085"/>
    </source>
</evidence>
<dbReference type="Gene3D" id="3.30.565.10">
    <property type="entry name" value="Histidine kinase-like ATPase, C-terminal domain"/>
    <property type="match status" value="1"/>
</dbReference>
<dbReference type="Gene3D" id="6.10.340.10">
    <property type="match status" value="1"/>
</dbReference>
<feature type="transmembrane region" description="Helical" evidence="14">
    <location>
        <begin position="172"/>
        <end position="191"/>
    </location>
</feature>
<keyword evidence="9 14" id="KW-0418">Kinase</keyword>
<evidence type="ECO:0000256" key="14">
    <source>
        <dbReference type="RuleBase" id="RU364088"/>
    </source>
</evidence>
<keyword evidence="3 14" id="KW-1003">Cell membrane</keyword>
<dbReference type="PROSITE" id="PS50109">
    <property type="entry name" value="HIS_KIN"/>
    <property type="match status" value="1"/>
</dbReference>
<dbReference type="CDD" id="cd00082">
    <property type="entry name" value="HisKA"/>
    <property type="match status" value="1"/>
</dbReference>
<keyword evidence="7 14" id="KW-0812">Transmembrane</keyword>
<dbReference type="SUPFAM" id="SSF55874">
    <property type="entry name" value="ATPase domain of HSP90 chaperone/DNA topoisomerase II/histidine kinase"/>
    <property type="match status" value="1"/>
</dbReference>
<dbReference type="CDD" id="cd06225">
    <property type="entry name" value="HAMP"/>
    <property type="match status" value="1"/>
</dbReference>
<comment type="subcellular location">
    <subcellularLocation>
        <location evidence="2">Cell inner membrane</location>
        <topology evidence="2">Multi-pass membrane protein</topology>
    </subcellularLocation>
</comment>
<feature type="domain" description="HAMP" evidence="16">
    <location>
        <begin position="192"/>
        <end position="245"/>
    </location>
</feature>
<feature type="domain" description="Histidine kinase" evidence="15">
    <location>
        <begin position="253"/>
        <end position="467"/>
    </location>
</feature>
<dbReference type="RefSeq" id="WP_088754013.1">
    <property type="nucleotide sequence ID" value="NZ_NJGV01000002.1"/>
</dbReference>
<dbReference type="InterPro" id="IPR004358">
    <property type="entry name" value="Sig_transdc_His_kin-like_C"/>
</dbReference>
<keyword evidence="8 14" id="KW-0547">Nucleotide-binding</keyword>
<accession>A0A225SZK8</accession>
<dbReference type="InterPro" id="IPR036890">
    <property type="entry name" value="HATPase_C_sf"/>
</dbReference>
<keyword evidence="11 14" id="KW-1133">Transmembrane helix</keyword>
<dbReference type="GO" id="GO:0000155">
    <property type="term" value="F:phosphorelay sensor kinase activity"/>
    <property type="evidence" value="ECO:0007669"/>
    <property type="project" value="InterPro"/>
</dbReference>
<dbReference type="PRINTS" id="PR00344">
    <property type="entry name" value="BCTRLSENSOR"/>
</dbReference>
<evidence type="ECO:0000313" key="17">
    <source>
        <dbReference type="EMBL" id="OWY36480.1"/>
    </source>
</evidence>
<dbReference type="EMBL" id="NJGV01000002">
    <property type="protein sequence ID" value="OWY36480.1"/>
    <property type="molecule type" value="Genomic_DNA"/>
</dbReference>
<dbReference type="PANTHER" id="PTHR45436">
    <property type="entry name" value="SENSOR HISTIDINE KINASE YKOH"/>
    <property type="match status" value="1"/>
</dbReference>
<evidence type="ECO:0000259" key="16">
    <source>
        <dbReference type="PROSITE" id="PS50885"/>
    </source>
</evidence>
<evidence type="ECO:0000256" key="12">
    <source>
        <dbReference type="ARBA" id="ARBA00023012"/>
    </source>
</evidence>